<name>A0ABW9RRH4_9BACT</name>
<dbReference type="RefSeq" id="WP_155173318.1">
    <property type="nucleotide sequence ID" value="NZ_BAAAFL010000012.1"/>
</dbReference>
<feature type="region of interest" description="Disordered" evidence="1">
    <location>
        <begin position="21"/>
        <end position="64"/>
    </location>
</feature>
<comment type="caution">
    <text evidence="2">The sequence shown here is derived from an EMBL/GenBank/DDBJ whole genome shotgun (WGS) entry which is preliminary data.</text>
</comment>
<evidence type="ECO:0000313" key="3">
    <source>
        <dbReference type="Proteomes" id="UP000798808"/>
    </source>
</evidence>
<sequence length="64" mass="7366">MKKAKSHSYQVTIFYATPTGRPSHKSYKVEAEDEKEADSKARKKFRAQKKGKGYRINGGDVYRL</sequence>
<feature type="compositionally biased region" description="Basic residues" evidence="1">
    <location>
        <begin position="41"/>
        <end position="53"/>
    </location>
</feature>
<gene>
    <name evidence="2" type="ORF">E1163_15215</name>
</gene>
<reference evidence="2 3" key="1">
    <citation type="submission" date="2019-02" db="EMBL/GenBank/DDBJ databases">
        <authorList>
            <person name="Goldberg S.R."/>
            <person name="Haltli B.A."/>
            <person name="Correa H."/>
            <person name="Russell K.G."/>
        </authorList>
    </citation>
    <scope>NUCLEOTIDE SEQUENCE [LARGE SCALE GENOMIC DNA]</scope>
    <source>
        <strain evidence="2 3">JCM 16186</strain>
    </source>
</reference>
<accession>A0ABW9RRH4</accession>
<protein>
    <recommendedName>
        <fullName evidence="4">WGR domain-containing protein</fullName>
    </recommendedName>
</protein>
<keyword evidence="3" id="KW-1185">Reference proteome</keyword>
<evidence type="ECO:0000256" key="1">
    <source>
        <dbReference type="SAM" id="MobiDB-lite"/>
    </source>
</evidence>
<organism evidence="2 3">
    <name type="scientific">Fulvivirga kasyanovii</name>
    <dbReference type="NCBI Taxonomy" id="396812"/>
    <lineage>
        <taxon>Bacteria</taxon>
        <taxon>Pseudomonadati</taxon>
        <taxon>Bacteroidota</taxon>
        <taxon>Cytophagia</taxon>
        <taxon>Cytophagales</taxon>
        <taxon>Fulvivirgaceae</taxon>
        <taxon>Fulvivirga</taxon>
    </lineage>
</organism>
<dbReference type="EMBL" id="SMLW01000574">
    <property type="protein sequence ID" value="MTI26306.1"/>
    <property type="molecule type" value="Genomic_DNA"/>
</dbReference>
<evidence type="ECO:0000313" key="2">
    <source>
        <dbReference type="EMBL" id="MTI26306.1"/>
    </source>
</evidence>
<dbReference type="Proteomes" id="UP000798808">
    <property type="component" value="Unassembled WGS sequence"/>
</dbReference>
<evidence type="ECO:0008006" key="4">
    <source>
        <dbReference type="Google" id="ProtNLM"/>
    </source>
</evidence>
<proteinExistence type="predicted"/>